<dbReference type="GO" id="GO:0071555">
    <property type="term" value="P:cell wall organization"/>
    <property type="evidence" value="ECO:0007669"/>
    <property type="project" value="UniProtKB-KW"/>
</dbReference>
<keyword evidence="1 3" id="KW-0963">Cytoplasm</keyword>
<dbReference type="GO" id="GO:0009252">
    <property type="term" value="P:peptidoglycan biosynthetic process"/>
    <property type="evidence" value="ECO:0007669"/>
    <property type="project" value="UniProtKB-UniRule"/>
</dbReference>
<comment type="caution">
    <text evidence="4">The sequence shown here is derived from an EMBL/GenBank/DDBJ whole genome shotgun (WGS) entry which is preliminary data.</text>
</comment>
<name>A0A556PRV1_9BACI</name>
<dbReference type="InterPro" id="IPR020627">
    <property type="entry name" value="KhpA"/>
</dbReference>
<dbReference type="PANTHER" id="PTHR34654">
    <property type="entry name" value="UPF0109 PROTEIN SCO5592"/>
    <property type="match status" value="1"/>
</dbReference>
<proteinExistence type="inferred from homology"/>
<keyword evidence="3" id="KW-0133">Cell shape</keyword>
<evidence type="ECO:0000256" key="3">
    <source>
        <dbReference type="HAMAP-Rule" id="MF_00088"/>
    </source>
</evidence>
<dbReference type="HAMAP" id="MF_00088">
    <property type="entry name" value="KhpA"/>
    <property type="match status" value="1"/>
</dbReference>
<keyword evidence="2 3" id="KW-0694">RNA-binding</keyword>
<dbReference type="Pfam" id="PF13083">
    <property type="entry name" value="KH_KhpA-B"/>
    <property type="match status" value="1"/>
</dbReference>
<gene>
    <name evidence="3" type="primary">khpA</name>
    <name evidence="4" type="ORF">FPQ13_02375</name>
</gene>
<evidence type="ECO:0000256" key="1">
    <source>
        <dbReference type="ARBA" id="ARBA00022490"/>
    </source>
</evidence>
<reference evidence="4 5" key="1">
    <citation type="submission" date="2019-07" db="EMBL/GenBank/DDBJ databases">
        <title>Allobacillus sp. nov. SKP isolated from shrimp paste of Euphausiacea.</title>
        <authorList>
            <person name="Kanchanasin P."/>
            <person name="Tanasupawat S."/>
            <person name="Shi W."/>
            <person name="Wu L."/>
            <person name="Ma J."/>
        </authorList>
    </citation>
    <scope>NUCLEOTIDE SEQUENCE [LARGE SCALE GENOMIC DNA]</scope>
    <source>
        <strain evidence="4 5">SKP4-8</strain>
    </source>
</reference>
<comment type="subunit">
    <text evidence="3">Forms a complex with KhpB.</text>
</comment>
<accession>A0A556PRV1</accession>
<organism evidence="4 5">
    <name type="scientific">Allobacillus salarius</name>
    <dbReference type="NCBI Taxonomy" id="1955272"/>
    <lineage>
        <taxon>Bacteria</taxon>
        <taxon>Bacillati</taxon>
        <taxon>Bacillota</taxon>
        <taxon>Bacilli</taxon>
        <taxon>Bacillales</taxon>
        <taxon>Bacillaceae</taxon>
        <taxon>Allobacillus</taxon>
    </lineage>
</organism>
<keyword evidence="5" id="KW-1185">Reference proteome</keyword>
<dbReference type="InterPro" id="IPR009019">
    <property type="entry name" value="KH_sf_prok-type"/>
</dbReference>
<dbReference type="EMBL" id="VMHE01000002">
    <property type="protein sequence ID" value="TSJ67120.1"/>
    <property type="molecule type" value="Genomic_DNA"/>
</dbReference>
<dbReference type="Gene3D" id="3.30.300.20">
    <property type="match status" value="1"/>
</dbReference>
<dbReference type="PANTHER" id="PTHR34654:SF1">
    <property type="entry name" value="RNA-BINDING PROTEIN KHPA"/>
    <property type="match status" value="1"/>
</dbReference>
<keyword evidence="3" id="KW-0143">Chaperone</keyword>
<evidence type="ECO:0000313" key="4">
    <source>
        <dbReference type="EMBL" id="TSJ67120.1"/>
    </source>
</evidence>
<comment type="function">
    <text evidence="3">A probable RNA chaperone. Forms a complex with KhpB which binds to cellular RNA and controls its expression. Plays a role in peptidoglycan (PG) homeostasis and cell length regulation.</text>
</comment>
<dbReference type="OrthoDB" id="9812389at2"/>
<comment type="subcellular location">
    <subcellularLocation>
        <location evidence="3">Cytoplasm</location>
    </subcellularLocation>
</comment>
<comment type="similarity">
    <text evidence="3">Belongs to the KhpA RNA-binding protein family.</text>
</comment>
<dbReference type="InterPro" id="IPR015946">
    <property type="entry name" value="KH_dom-like_a/b"/>
</dbReference>
<dbReference type="GO" id="GO:0003723">
    <property type="term" value="F:RNA binding"/>
    <property type="evidence" value="ECO:0007669"/>
    <property type="project" value="UniProtKB-UniRule"/>
</dbReference>
<dbReference type="AlphaFoldDB" id="A0A556PRV1"/>
<dbReference type="RefSeq" id="WP_144087709.1">
    <property type="nucleotide sequence ID" value="NZ_VMHE01000002.1"/>
</dbReference>
<dbReference type="GO" id="GO:0005737">
    <property type="term" value="C:cytoplasm"/>
    <property type="evidence" value="ECO:0007669"/>
    <property type="project" value="UniProtKB-SubCell"/>
</dbReference>
<dbReference type="Proteomes" id="UP000316425">
    <property type="component" value="Unassembled WGS sequence"/>
</dbReference>
<dbReference type="GO" id="GO:0008360">
    <property type="term" value="P:regulation of cell shape"/>
    <property type="evidence" value="ECO:0007669"/>
    <property type="project" value="UniProtKB-KW"/>
</dbReference>
<dbReference type="SUPFAM" id="SSF54814">
    <property type="entry name" value="Prokaryotic type KH domain (KH-domain type II)"/>
    <property type="match status" value="1"/>
</dbReference>
<sequence>MKALIETIVLPLVDHPDQVEVTVEETNEKIRYHLTVHSDDVGKVIGKNGRIAKAIRTVVYAAGSDTNKRVYLDIM</sequence>
<dbReference type="CDD" id="cd22533">
    <property type="entry name" value="KH-II_YlqC-like"/>
    <property type="match status" value="1"/>
</dbReference>
<protein>
    <recommendedName>
        <fullName evidence="3">RNA-binding protein KhpA</fullName>
    </recommendedName>
    <alternativeName>
        <fullName evidence="3">KH-domain protein A</fullName>
    </alternativeName>
</protein>
<evidence type="ECO:0000256" key="2">
    <source>
        <dbReference type="ARBA" id="ARBA00022884"/>
    </source>
</evidence>
<keyword evidence="3" id="KW-0961">Cell wall biogenesis/degradation</keyword>
<evidence type="ECO:0000313" key="5">
    <source>
        <dbReference type="Proteomes" id="UP000316425"/>
    </source>
</evidence>